<evidence type="ECO:0000256" key="1">
    <source>
        <dbReference type="ARBA" id="ARBA00004604"/>
    </source>
</evidence>
<dbReference type="PANTHER" id="PTHR12686:SF8">
    <property type="entry name" value="EXOSOME COMPLEX COMPONENT CSL4"/>
    <property type="match status" value="1"/>
</dbReference>
<accession>M2XXA3</accession>
<dbReference type="OrthoDB" id="440760at2759"/>
<dbReference type="SUPFAM" id="SSF50249">
    <property type="entry name" value="Nucleic acid-binding proteins"/>
    <property type="match status" value="1"/>
</dbReference>
<gene>
    <name evidence="5" type="ORF">Gasu_42580</name>
</gene>
<dbReference type="Gene3D" id="2.40.50.100">
    <property type="match status" value="1"/>
</dbReference>
<dbReference type="PROSITE" id="PS50126">
    <property type="entry name" value="S1"/>
    <property type="match status" value="1"/>
</dbReference>
<dbReference type="OMA" id="PMVPVGW"/>
<dbReference type="Pfam" id="PF10447">
    <property type="entry name" value="EXOSC1"/>
    <property type="match status" value="1"/>
</dbReference>
<proteinExistence type="predicted"/>
<keyword evidence="2" id="KW-0963">Cytoplasm</keyword>
<dbReference type="Proteomes" id="UP000030680">
    <property type="component" value="Unassembled WGS sequence"/>
</dbReference>
<dbReference type="GO" id="GO:0003723">
    <property type="term" value="F:RNA binding"/>
    <property type="evidence" value="ECO:0007669"/>
    <property type="project" value="InterPro"/>
</dbReference>
<dbReference type="eggNOG" id="KOG3409">
    <property type="taxonomic scope" value="Eukaryota"/>
</dbReference>
<keyword evidence="6" id="KW-1185">Reference proteome</keyword>
<evidence type="ECO:0000313" key="5">
    <source>
        <dbReference type="EMBL" id="EME28258.1"/>
    </source>
</evidence>
<sequence>MQHSTNRATAMFAVPGMELSEQGNFSIGTGCYCLHQRVYASLWGRVSFQETGEANSLRIDIQPRTRSQRSTCVPTVGDEVIGKVLKVTWRAVVVEIFAIQEKLLCYTFRGVVRLPDVATTSSDKIDLHNCFRPGDIIRAQVVSLGDPQAYYLSTSRSCDGVIYAMSSADPNQRI</sequence>
<protein>
    <submittedName>
        <fullName evidence="5">Exosome complex component CSL4</fullName>
    </submittedName>
</protein>
<dbReference type="GO" id="GO:0000176">
    <property type="term" value="C:nuclear exosome (RNase complex)"/>
    <property type="evidence" value="ECO:0007669"/>
    <property type="project" value="TreeGrafter"/>
</dbReference>
<evidence type="ECO:0000256" key="3">
    <source>
        <dbReference type="ARBA" id="ARBA00022835"/>
    </source>
</evidence>
<dbReference type="PANTHER" id="PTHR12686">
    <property type="entry name" value="3'-5' EXORIBONUCLEASE CSL4-RELATED"/>
    <property type="match status" value="1"/>
</dbReference>
<organism evidence="5 6">
    <name type="scientific">Galdieria sulphuraria</name>
    <name type="common">Red alga</name>
    <dbReference type="NCBI Taxonomy" id="130081"/>
    <lineage>
        <taxon>Eukaryota</taxon>
        <taxon>Rhodophyta</taxon>
        <taxon>Bangiophyceae</taxon>
        <taxon>Galdieriales</taxon>
        <taxon>Galdieriaceae</taxon>
        <taxon>Galdieria</taxon>
    </lineage>
</organism>
<reference evidence="6" key="1">
    <citation type="journal article" date="2013" name="Science">
        <title>Gene transfer from bacteria and archaea facilitated evolution of an extremophilic eukaryote.</title>
        <authorList>
            <person name="Schonknecht G."/>
            <person name="Chen W.H."/>
            <person name="Ternes C.M."/>
            <person name="Barbier G.G."/>
            <person name="Shrestha R.P."/>
            <person name="Stanke M."/>
            <person name="Brautigam A."/>
            <person name="Baker B.J."/>
            <person name="Banfield J.F."/>
            <person name="Garavito R.M."/>
            <person name="Carr K."/>
            <person name="Wilkerson C."/>
            <person name="Rensing S.A."/>
            <person name="Gagneul D."/>
            <person name="Dickenson N.E."/>
            <person name="Oesterhelt C."/>
            <person name="Lercher M.J."/>
            <person name="Weber A.P."/>
        </authorList>
    </citation>
    <scope>NUCLEOTIDE SEQUENCE [LARGE SCALE GENOMIC DNA]</scope>
    <source>
        <strain evidence="6">074W</strain>
    </source>
</reference>
<dbReference type="EMBL" id="KB454522">
    <property type="protein sequence ID" value="EME28258.1"/>
    <property type="molecule type" value="Genomic_DNA"/>
</dbReference>
<dbReference type="InterPro" id="IPR012340">
    <property type="entry name" value="NA-bd_OB-fold"/>
</dbReference>
<dbReference type="Gramene" id="EME28258">
    <property type="protein sequence ID" value="EME28258"/>
    <property type="gene ID" value="Gasu_42580"/>
</dbReference>
<evidence type="ECO:0000256" key="2">
    <source>
        <dbReference type="ARBA" id="ARBA00022490"/>
    </source>
</evidence>
<dbReference type="GO" id="GO:0005737">
    <property type="term" value="C:cytoplasm"/>
    <property type="evidence" value="ECO:0007669"/>
    <property type="project" value="TreeGrafter"/>
</dbReference>
<dbReference type="InterPro" id="IPR019495">
    <property type="entry name" value="EXOSC1_C"/>
</dbReference>
<dbReference type="InterPro" id="IPR003029">
    <property type="entry name" value="S1_domain"/>
</dbReference>
<name>M2XXA3_GALSU</name>
<dbReference type="GeneID" id="17087110"/>
<dbReference type="Gene3D" id="2.40.50.140">
    <property type="entry name" value="Nucleic acid-binding proteins"/>
    <property type="match status" value="1"/>
</dbReference>
<dbReference type="STRING" id="130081.M2XXA3"/>
<keyword evidence="3" id="KW-0271">Exosome</keyword>
<dbReference type="GO" id="GO:0006396">
    <property type="term" value="P:RNA processing"/>
    <property type="evidence" value="ECO:0007669"/>
    <property type="project" value="InterPro"/>
</dbReference>
<dbReference type="GO" id="GO:0005730">
    <property type="term" value="C:nucleolus"/>
    <property type="evidence" value="ECO:0007669"/>
    <property type="project" value="UniProtKB-SubCell"/>
</dbReference>
<dbReference type="InterPro" id="IPR039771">
    <property type="entry name" value="Csl4"/>
</dbReference>
<evidence type="ECO:0000313" key="6">
    <source>
        <dbReference type="Proteomes" id="UP000030680"/>
    </source>
</evidence>
<dbReference type="KEGG" id="gsl:Gasu_42580"/>
<dbReference type="AlphaFoldDB" id="M2XXA3"/>
<comment type="subcellular location">
    <subcellularLocation>
        <location evidence="1">Nucleus</location>
        <location evidence="1">Nucleolus</location>
    </subcellularLocation>
</comment>
<evidence type="ECO:0000259" key="4">
    <source>
        <dbReference type="PROSITE" id="PS50126"/>
    </source>
</evidence>
<feature type="domain" description="S1 motif" evidence="4">
    <location>
        <begin position="77"/>
        <end position="156"/>
    </location>
</feature>
<dbReference type="SUPFAM" id="SSF110324">
    <property type="entry name" value="Ribosomal L27 protein-like"/>
    <property type="match status" value="1"/>
</dbReference>
<dbReference type="RefSeq" id="XP_005704778.1">
    <property type="nucleotide sequence ID" value="XM_005704721.1"/>
</dbReference>